<evidence type="ECO:0000256" key="4">
    <source>
        <dbReference type="ARBA" id="ARBA00022917"/>
    </source>
</evidence>
<accession>A0A5C6M5A5</accession>
<dbReference type="InterPro" id="IPR002661">
    <property type="entry name" value="Ribosome_recyc_fac"/>
</dbReference>
<keyword evidence="9" id="KW-1185">Reference proteome</keyword>
<dbReference type="NCBIfam" id="TIGR00496">
    <property type="entry name" value="frr"/>
    <property type="match status" value="1"/>
</dbReference>
<dbReference type="Gene3D" id="3.30.1360.40">
    <property type="match status" value="1"/>
</dbReference>
<evidence type="ECO:0000256" key="6">
    <source>
        <dbReference type="HAMAP-Rule" id="MF_00040"/>
    </source>
</evidence>
<sequence length="179" mass="20477">MSEDLNSRMKKAIESLEKEFLSIRTGRANPGMLDKVHADYYGSQTQIKNMANIATLDGRTLEIKPFDKGLLKAIEKSILDSNLGLTPTNDGSRLLIMVPELTKERRIQLAKQVKEESEKAKVVVRNIRRDEMDKIKKLTEGSEDDKKRKQEEVEKITSDFIKKIDTATEQKEKEILTLN</sequence>
<protein>
    <recommendedName>
        <fullName evidence="6">Ribosome-recycling factor</fullName>
        <shortName evidence="6">RRF</shortName>
    </recommendedName>
    <alternativeName>
        <fullName evidence="6">Ribosome-releasing factor</fullName>
    </alternativeName>
</protein>
<comment type="caution">
    <text evidence="8">The sequence shown here is derived from an EMBL/GenBank/DDBJ whole genome shotgun (WGS) entry which is preliminary data.</text>
</comment>
<proteinExistence type="inferred from homology"/>
<organism evidence="8 9">
    <name type="scientific">Planctomyces bekefii</name>
    <dbReference type="NCBI Taxonomy" id="1653850"/>
    <lineage>
        <taxon>Bacteria</taxon>
        <taxon>Pseudomonadati</taxon>
        <taxon>Planctomycetota</taxon>
        <taxon>Planctomycetia</taxon>
        <taxon>Planctomycetales</taxon>
        <taxon>Planctomycetaceae</taxon>
        <taxon>Planctomyces</taxon>
    </lineage>
</organism>
<reference evidence="8 9" key="2">
    <citation type="submission" date="2019-08" db="EMBL/GenBank/DDBJ databases">
        <authorList>
            <person name="Henke P."/>
        </authorList>
    </citation>
    <scope>NUCLEOTIDE SEQUENCE [LARGE SCALE GENOMIC DNA]</scope>
    <source>
        <strain evidence="8">Phe10_nw2017</strain>
    </source>
</reference>
<dbReference type="HAMAP" id="MF_00040">
    <property type="entry name" value="RRF"/>
    <property type="match status" value="1"/>
</dbReference>
<dbReference type="AlphaFoldDB" id="A0A5C6M5A5"/>
<dbReference type="GO" id="GO:0043023">
    <property type="term" value="F:ribosomal large subunit binding"/>
    <property type="evidence" value="ECO:0007669"/>
    <property type="project" value="TreeGrafter"/>
</dbReference>
<dbReference type="SUPFAM" id="SSF55194">
    <property type="entry name" value="Ribosome recycling factor, RRF"/>
    <property type="match status" value="1"/>
</dbReference>
<dbReference type="GO" id="GO:0006415">
    <property type="term" value="P:translational termination"/>
    <property type="evidence" value="ECO:0007669"/>
    <property type="project" value="UniProtKB-UniRule"/>
</dbReference>
<evidence type="ECO:0000256" key="5">
    <source>
        <dbReference type="ARBA" id="ARBA00025050"/>
    </source>
</evidence>
<keyword evidence="4 6" id="KW-0648">Protein biosynthesis</keyword>
<evidence type="ECO:0000256" key="1">
    <source>
        <dbReference type="ARBA" id="ARBA00004496"/>
    </source>
</evidence>
<evidence type="ECO:0000256" key="2">
    <source>
        <dbReference type="ARBA" id="ARBA00005912"/>
    </source>
</evidence>
<gene>
    <name evidence="6 8" type="primary">frr</name>
    <name evidence="8" type="ORF">E3A20_15470</name>
</gene>
<dbReference type="PANTHER" id="PTHR20982:SF3">
    <property type="entry name" value="MITOCHONDRIAL RIBOSOME RECYCLING FACTOR PSEUDO 1"/>
    <property type="match status" value="1"/>
</dbReference>
<dbReference type="InterPro" id="IPR023584">
    <property type="entry name" value="Ribosome_recyc_fac_dom"/>
</dbReference>
<dbReference type="FunFam" id="1.10.132.20:FF:000001">
    <property type="entry name" value="Ribosome-recycling factor"/>
    <property type="match status" value="1"/>
</dbReference>
<comment type="similarity">
    <text evidence="2 6">Belongs to the RRF family.</text>
</comment>
<dbReference type="InterPro" id="IPR036191">
    <property type="entry name" value="RRF_sf"/>
</dbReference>
<comment type="subcellular location">
    <subcellularLocation>
        <location evidence="1 6">Cytoplasm</location>
    </subcellularLocation>
</comment>
<reference evidence="8 9" key="1">
    <citation type="submission" date="2019-08" db="EMBL/GenBank/DDBJ databases">
        <title>100 year-old enigma solved: identification of Planctomyces bekefii, the type genus and species of the phylum Planctomycetes.</title>
        <authorList>
            <person name="Svetlana D.N."/>
            <person name="Overmann J."/>
        </authorList>
    </citation>
    <scope>NUCLEOTIDE SEQUENCE [LARGE SCALE GENOMIC DNA]</scope>
    <source>
        <strain evidence="8">Phe10_nw2017</strain>
    </source>
</reference>
<evidence type="ECO:0000256" key="3">
    <source>
        <dbReference type="ARBA" id="ARBA00022490"/>
    </source>
</evidence>
<dbReference type="Gene3D" id="1.10.132.20">
    <property type="entry name" value="Ribosome-recycling factor"/>
    <property type="match status" value="1"/>
</dbReference>
<evidence type="ECO:0000313" key="9">
    <source>
        <dbReference type="Proteomes" id="UP000321083"/>
    </source>
</evidence>
<dbReference type="PANTHER" id="PTHR20982">
    <property type="entry name" value="RIBOSOME RECYCLING FACTOR"/>
    <property type="match status" value="1"/>
</dbReference>
<evidence type="ECO:0000313" key="8">
    <source>
        <dbReference type="EMBL" id="TWW09325.1"/>
    </source>
</evidence>
<dbReference type="CDD" id="cd00520">
    <property type="entry name" value="RRF"/>
    <property type="match status" value="1"/>
</dbReference>
<keyword evidence="3 6" id="KW-0963">Cytoplasm</keyword>
<dbReference type="GO" id="GO:0005737">
    <property type="term" value="C:cytoplasm"/>
    <property type="evidence" value="ECO:0007669"/>
    <property type="project" value="UniProtKB-SubCell"/>
</dbReference>
<name>A0A5C6M5A5_9PLAN</name>
<evidence type="ECO:0000259" key="7">
    <source>
        <dbReference type="Pfam" id="PF01765"/>
    </source>
</evidence>
<dbReference type="Proteomes" id="UP000321083">
    <property type="component" value="Unassembled WGS sequence"/>
</dbReference>
<dbReference type="Pfam" id="PF01765">
    <property type="entry name" value="RRF"/>
    <property type="match status" value="1"/>
</dbReference>
<feature type="domain" description="Ribosome recycling factor" evidence="7">
    <location>
        <begin position="16"/>
        <end position="176"/>
    </location>
</feature>
<dbReference type="FunFam" id="3.30.1360.40:FF:000001">
    <property type="entry name" value="Ribosome-recycling factor"/>
    <property type="match status" value="1"/>
</dbReference>
<comment type="function">
    <text evidence="5 6">Responsible for the release of ribosomes from messenger RNA at the termination of protein biosynthesis. May increase the efficiency of translation by recycling ribosomes from one round of translation to another.</text>
</comment>
<dbReference type="EMBL" id="SRHE01000309">
    <property type="protein sequence ID" value="TWW09325.1"/>
    <property type="molecule type" value="Genomic_DNA"/>
</dbReference>